<keyword evidence="2" id="KW-0732">Signal</keyword>
<dbReference type="Proteomes" id="UP000190460">
    <property type="component" value="Unassembled WGS sequence"/>
</dbReference>
<evidence type="ECO:0000256" key="1">
    <source>
        <dbReference type="SAM" id="MobiDB-lite"/>
    </source>
</evidence>
<feature type="chain" id="PRO_5012549618" description="Lipoprotein" evidence="2">
    <location>
        <begin position="40"/>
        <end position="190"/>
    </location>
</feature>
<evidence type="ECO:0000313" key="3">
    <source>
        <dbReference type="EMBL" id="SKA73984.1"/>
    </source>
</evidence>
<keyword evidence="4" id="KW-1185">Reference proteome</keyword>
<proteinExistence type="predicted"/>
<feature type="region of interest" description="Disordered" evidence="1">
    <location>
        <begin position="105"/>
        <end position="125"/>
    </location>
</feature>
<name>A0A1T4W9J0_9GAMM</name>
<reference evidence="3 4" key="1">
    <citation type="submission" date="2017-02" db="EMBL/GenBank/DDBJ databases">
        <authorList>
            <person name="Peterson S.W."/>
        </authorList>
    </citation>
    <scope>NUCLEOTIDE SEQUENCE [LARGE SCALE GENOMIC DNA]</scope>
    <source>
        <strain evidence="3 4">ATCC 49788</strain>
    </source>
</reference>
<accession>A0A1T4W9J0</accession>
<dbReference type="STRING" id="92487.SAMN02745130_01318"/>
<feature type="signal peptide" evidence="2">
    <location>
        <begin position="1"/>
        <end position="39"/>
    </location>
</feature>
<evidence type="ECO:0008006" key="5">
    <source>
        <dbReference type="Google" id="ProtNLM"/>
    </source>
</evidence>
<feature type="compositionally biased region" description="Low complexity" evidence="1">
    <location>
        <begin position="110"/>
        <end position="123"/>
    </location>
</feature>
<gene>
    <name evidence="3" type="ORF">SAMN02745130_01318</name>
</gene>
<dbReference type="PROSITE" id="PS51257">
    <property type="entry name" value="PROKAR_LIPOPROTEIN"/>
    <property type="match status" value="1"/>
</dbReference>
<sequence length="190" mass="21407">MKHKQHPTNGQALALAFMLRAGSCMPILFLAGCSSSLGANPTQPIATDPVSGDLLKTLDALETGKYEQYLQARRTELRNWQSQQTKQQMAIKQLQAQQARLQQEASTLAQTSSTHTQHTQQSQHKIKILTQQRTKLATEIQALQAATRQLEQARQQQAQQEAEQQQRINALLAERERLRKALKLMINSDN</sequence>
<organism evidence="3 4">
    <name type="scientific">Thiothrix eikelboomii</name>
    <dbReference type="NCBI Taxonomy" id="92487"/>
    <lineage>
        <taxon>Bacteria</taxon>
        <taxon>Pseudomonadati</taxon>
        <taxon>Pseudomonadota</taxon>
        <taxon>Gammaproteobacteria</taxon>
        <taxon>Thiotrichales</taxon>
        <taxon>Thiotrichaceae</taxon>
        <taxon>Thiothrix</taxon>
    </lineage>
</organism>
<dbReference type="EMBL" id="FUYB01000004">
    <property type="protein sequence ID" value="SKA73984.1"/>
    <property type="molecule type" value="Genomic_DNA"/>
</dbReference>
<evidence type="ECO:0000256" key="2">
    <source>
        <dbReference type="SAM" id="SignalP"/>
    </source>
</evidence>
<dbReference type="AlphaFoldDB" id="A0A1T4W9J0"/>
<protein>
    <recommendedName>
        <fullName evidence="5">Lipoprotein</fullName>
    </recommendedName>
</protein>
<evidence type="ECO:0000313" key="4">
    <source>
        <dbReference type="Proteomes" id="UP000190460"/>
    </source>
</evidence>